<dbReference type="EMBL" id="KN832980">
    <property type="protein sequence ID" value="KIM87000.1"/>
    <property type="molecule type" value="Genomic_DNA"/>
</dbReference>
<dbReference type="SUPFAM" id="SSF48371">
    <property type="entry name" value="ARM repeat"/>
    <property type="match status" value="1"/>
</dbReference>
<dbReference type="InterPro" id="IPR011989">
    <property type="entry name" value="ARM-like"/>
</dbReference>
<protein>
    <submittedName>
        <fullName evidence="2">Uncharacterized protein</fullName>
    </submittedName>
</protein>
<dbReference type="HOGENOM" id="CLU_007321_1_1_1"/>
<keyword evidence="3" id="KW-1185">Reference proteome</keyword>
<organism evidence="2 3">
    <name type="scientific">Piloderma croceum (strain F 1598)</name>
    <dbReference type="NCBI Taxonomy" id="765440"/>
    <lineage>
        <taxon>Eukaryota</taxon>
        <taxon>Fungi</taxon>
        <taxon>Dikarya</taxon>
        <taxon>Basidiomycota</taxon>
        <taxon>Agaricomycotina</taxon>
        <taxon>Agaricomycetes</taxon>
        <taxon>Agaricomycetidae</taxon>
        <taxon>Atheliales</taxon>
        <taxon>Atheliaceae</taxon>
        <taxon>Piloderma</taxon>
    </lineage>
</organism>
<evidence type="ECO:0000313" key="2">
    <source>
        <dbReference type="EMBL" id="KIM87000.1"/>
    </source>
</evidence>
<reference evidence="2 3" key="1">
    <citation type="submission" date="2014-04" db="EMBL/GenBank/DDBJ databases">
        <authorList>
            <consortium name="DOE Joint Genome Institute"/>
            <person name="Kuo A."/>
            <person name="Tarkka M."/>
            <person name="Buscot F."/>
            <person name="Kohler A."/>
            <person name="Nagy L.G."/>
            <person name="Floudas D."/>
            <person name="Copeland A."/>
            <person name="Barry K.W."/>
            <person name="Cichocki N."/>
            <person name="Veneault-Fourrey C."/>
            <person name="LaButti K."/>
            <person name="Lindquist E.A."/>
            <person name="Lipzen A."/>
            <person name="Lundell T."/>
            <person name="Morin E."/>
            <person name="Murat C."/>
            <person name="Sun H."/>
            <person name="Tunlid A."/>
            <person name="Henrissat B."/>
            <person name="Grigoriev I.V."/>
            <person name="Hibbett D.S."/>
            <person name="Martin F."/>
            <person name="Nordberg H.P."/>
            <person name="Cantor M.N."/>
            <person name="Hua S.X."/>
        </authorList>
    </citation>
    <scope>NUCLEOTIDE SEQUENCE [LARGE SCALE GENOMIC DNA]</scope>
    <source>
        <strain evidence="2 3">F 1598</strain>
    </source>
</reference>
<dbReference type="InParanoid" id="A0A0C3FS89"/>
<dbReference type="InterPro" id="IPR016024">
    <property type="entry name" value="ARM-type_fold"/>
</dbReference>
<dbReference type="InterPro" id="IPR040144">
    <property type="entry name" value="RAP1GDS1"/>
</dbReference>
<dbReference type="STRING" id="765440.A0A0C3FS89"/>
<dbReference type="AlphaFoldDB" id="A0A0C3FS89"/>
<dbReference type="Gene3D" id="1.25.10.10">
    <property type="entry name" value="Leucine-rich Repeat Variant"/>
    <property type="match status" value="1"/>
</dbReference>
<dbReference type="GO" id="GO:0005085">
    <property type="term" value="F:guanyl-nucleotide exchange factor activity"/>
    <property type="evidence" value="ECO:0007669"/>
    <property type="project" value="InterPro"/>
</dbReference>
<evidence type="ECO:0000313" key="3">
    <source>
        <dbReference type="Proteomes" id="UP000054166"/>
    </source>
</evidence>
<proteinExistence type="predicted"/>
<name>A0A0C3FS89_PILCF</name>
<accession>A0A0C3FS89</accession>
<dbReference type="Proteomes" id="UP000054166">
    <property type="component" value="Unassembled WGS sequence"/>
</dbReference>
<evidence type="ECO:0000256" key="1">
    <source>
        <dbReference type="SAM" id="MobiDB-lite"/>
    </source>
</evidence>
<reference evidence="3" key="2">
    <citation type="submission" date="2015-01" db="EMBL/GenBank/DDBJ databases">
        <title>Evolutionary Origins and Diversification of the Mycorrhizal Mutualists.</title>
        <authorList>
            <consortium name="DOE Joint Genome Institute"/>
            <consortium name="Mycorrhizal Genomics Consortium"/>
            <person name="Kohler A."/>
            <person name="Kuo A."/>
            <person name="Nagy L.G."/>
            <person name="Floudas D."/>
            <person name="Copeland A."/>
            <person name="Barry K.W."/>
            <person name="Cichocki N."/>
            <person name="Veneault-Fourrey C."/>
            <person name="LaButti K."/>
            <person name="Lindquist E.A."/>
            <person name="Lipzen A."/>
            <person name="Lundell T."/>
            <person name="Morin E."/>
            <person name="Murat C."/>
            <person name="Riley R."/>
            <person name="Ohm R."/>
            <person name="Sun H."/>
            <person name="Tunlid A."/>
            <person name="Henrissat B."/>
            <person name="Grigoriev I.V."/>
            <person name="Hibbett D.S."/>
            <person name="Martin F."/>
        </authorList>
    </citation>
    <scope>NUCLEOTIDE SEQUENCE [LARGE SCALE GENOMIC DNA]</scope>
    <source>
        <strain evidence="3">F 1598</strain>
    </source>
</reference>
<sequence length="767" mass="82038">MSDSSSCARQLGDLLAQLPVGNATESWINIETTAQNLANGLRVRDDDNHTTLGRTLLPQTLTSLLKSSLEGSPIPSPARTSAVFEILRIGANLCMDHDENRGHLLEAGFPQEIVLLLEGYAGTIPKNVTSSKEPLPLTIPHLKIVKTAIAVLLNASISYEPVRSRLTSLEAALTLLRLSGAIYPPGLWLTSSKLPETSEEDIMESWILRSGLSNWAWRTIEELKDDSHPIFNPDALPFLTPTLQAFIPPYATPPPTSPFAEPSSTRSALIRADWDVLEESCTVLESLSLDVEDVRLSLARGVPFPAEHNGVLCLSNILDFIEKGDYPPLWSSSDIDAGLEKKFDICKAALIKAIVEVAGEDKNEDVLWDETEADHPGGQFVCRMVNWIKTYAGRGTADRDDLVICATLSLGNLARRETNSTALLSPPLSLAPLLSSDSLLSPATDIKVKHGVIGLLKHLAQSSANSPTNRAFLSESGVVPRLVANGIWDQRGDAMAEVVQMGAIGVVKHLCNGNVQNACDLVLASKDSTSPAGLEQIIALVRRSDTIAVKSEGTRVLVNVIKSLWSSDALPDTTLQKRRQEAIQAVLVPASAEALASLVGRSMKYPLLVNEGVVAMTLLSTQKDGGPLVLDAILSPLPIEVAPNFGPASASATTGSDVDSPIVASPTGRARIPTPRRALDRLATILKNTSTPDRPNSVVFPIEVRANVCALLGQAGRSASGEQKERLNQAVKCSLEDLAKTAGHGREGMLGTAAKKSLDGWAIAQTN</sequence>
<dbReference type="PANTHER" id="PTHR10957">
    <property type="entry name" value="RAP1 GTPASE-GDP DISSOCIATION STIMULATOR 1"/>
    <property type="match status" value="1"/>
</dbReference>
<feature type="region of interest" description="Disordered" evidence="1">
    <location>
        <begin position="648"/>
        <end position="671"/>
    </location>
</feature>
<dbReference type="OrthoDB" id="26149at2759"/>
<gene>
    <name evidence="2" type="ORF">PILCRDRAFT_815433</name>
</gene>